<dbReference type="InterPro" id="IPR012938">
    <property type="entry name" value="Glc/Sorbosone_DH"/>
</dbReference>
<comment type="caution">
    <text evidence="2">The sequence shown here is derived from an EMBL/GenBank/DDBJ whole genome shotgun (WGS) entry which is preliminary data.</text>
</comment>
<dbReference type="EMBL" id="BLXX01000014">
    <property type="protein sequence ID" value="GFO61403.1"/>
    <property type="molecule type" value="Genomic_DNA"/>
</dbReference>
<name>A0A6V8MNW9_9BACT</name>
<proteinExistence type="predicted"/>
<dbReference type="PANTHER" id="PTHR19328:SF75">
    <property type="entry name" value="ALDOSE SUGAR DEHYDROGENASE YLII"/>
    <property type="match status" value="1"/>
</dbReference>
<dbReference type="RefSeq" id="WP_246399848.1">
    <property type="nucleotide sequence ID" value="NZ_BLXX01000014.1"/>
</dbReference>
<dbReference type="SUPFAM" id="SSF50952">
    <property type="entry name" value="Soluble quinoprotein glucose dehydrogenase"/>
    <property type="match status" value="1"/>
</dbReference>
<reference evidence="3" key="1">
    <citation type="submission" date="2020-06" db="EMBL/GenBank/DDBJ databases">
        <title>Draft genomic sequence of Geomonas sp. Red330.</title>
        <authorList>
            <person name="Itoh H."/>
            <person name="Zhenxing X."/>
            <person name="Ushijima N."/>
            <person name="Masuda Y."/>
            <person name="Shiratori Y."/>
            <person name="Senoo K."/>
        </authorList>
    </citation>
    <scope>NUCLEOTIDE SEQUENCE [LARGE SCALE GENOMIC DNA]</scope>
    <source>
        <strain evidence="3">Red330</strain>
    </source>
</reference>
<feature type="domain" description="Glucose/Sorbosone dehydrogenase" evidence="1">
    <location>
        <begin position="15"/>
        <end position="341"/>
    </location>
</feature>
<evidence type="ECO:0000259" key="1">
    <source>
        <dbReference type="Pfam" id="PF07995"/>
    </source>
</evidence>
<dbReference type="Proteomes" id="UP000556026">
    <property type="component" value="Unassembled WGS sequence"/>
</dbReference>
<gene>
    <name evidence="2" type="ORF">GMST_37280</name>
</gene>
<evidence type="ECO:0000313" key="3">
    <source>
        <dbReference type="Proteomes" id="UP000556026"/>
    </source>
</evidence>
<accession>A0A6V8MNW9</accession>
<keyword evidence="3" id="KW-1185">Reference proteome</keyword>
<dbReference type="AlphaFoldDB" id="A0A6V8MNW9"/>
<dbReference type="PANTHER" id="PTHR19328">
    <property type="entry name" value="HEDGEHOG-INTERACTING PROTEIN"/>
    <property type="match status" value="1"/>
</dbReference>
<dbReference type="Gene3D" id="2.120.10.30">
    <property type="entry name" value="TolB, C-terminal domain"/>
    <property type="match status" value="1"/>
</dbReference>
<evidence type="ECO:0000313" key="2">
    <source>
        <dbReference type="EMBL" id="GFO61403.1"/>
    </source>
</evidence>
<dbReference type="Pfam" id="PF07995">
    <property type="entry name" value="GSDH"/>
    <property type="match status" value="1"/>
</dbReference>
<dbReference type="InterPro" id="IPR011041">
    <property type="entry name" value="Quinoprot_gluc/sorb_DH_b-prop"/>
</dbReference>
<sequence>MPASVSLVQIASGLNRPLTITNAGDNSGRLFVVEQGGTIRLIRNGALAATPFLDISSLVNQAGGEQGVLGLAFPPGFPTRNSFYVNYTDRTGVGNTVIARFGLSSDPDRADPATRTQVLTFAQPFPNHNGGQLAFGPDGLLYIGSGDGGGSGDPLGNGQNRSVLLGKILRIDVLSGSVPSSIPSSNPFGNEIWGYGLRNPWRFSFDRSTGDLYLPDVGEITVEELNFQPAGAGSGANYGWNIMEGDRCFADPSCSSAGLTLPVAEYLHGSGDCAITGGYVYRGSSTALQGTYLYGDFCSGRIWGAQHTGASWQSALLTDTTFGISTFGEDEAGEIYLADYNGGGIYHVVTP</sequence>
<protein>
    <submittedName>
        <fullName evidence="2">Glucose dehydrogenase</fullName>
    </submittedName>
</protein>
<dbReference type="InterPro" id="IPR011042">
    <property type="entry name" value="6-blade_b-propeller_TolB-like"/>
</dbReference>
<organism evidence="2 3">
    <name type="scientific">Geomonas silvestris</name>
    <dbReference type="NCBI Taxonomy" id="2740184"/>
    <lineage>
        <taxon>Bacteria</taxon>
        <taxon>Pseudomonadati</taxon>
        <taxon>Thermodesulfobacteriota</taxon>
        <taxon>Desulfuromonadia</taxon>
        <taxon>Geobacterales</taxon>
        <taxon>Geobacteraceae</taxon>
        <taxon>Geomonas</taxon>
    </lineage>
</organism>